<dbReference type="GeneID" id="84816283"/>
<dbReference type="CDD" id="cd07995">
    <property type="entry name" value="TPK"/>
    <property type="match status" value="1"/>
</dbReference>
<comment type="caution">
    <text evidence="7">The sequence shown here is derived from an EMBL/GenBank/DDBJ whole genome shotgun (WGS) entry which is preliminary data.</text>
</comment>
<dbReference type="InterPro" id="IPR053149">
    <property type="entry name" value="TPK"/>
</dbReference>
<dbReference type="AlphaFoldDB" id="W1Q578"/>
<dbReference type="SUPFAM" id="SSF63999">
    <property type="entry name" value="Thiamin pyrophosphokinase, catalytic domain"/>
    <property type="match status" value="1"/>
</dbReference>
<dbReference type="RefSeq" id="WP_023390776.1">
    <property type="nucleotide sequence ID" value="NZ_KI535340.1"/>
</dbReference>
<dbReference type="STRING" id="592010.GCWU000182_000115"/>
<evidence type="ECO:0000259" key="6">
    <source>
        <dbReference type="SMART" id="SM00983"/>
    </source>
</evidence>
<keyword evidence="1" id="KW-0808">Transferase</keyword>
<evidence type="ECO:0000256" key="2">
    <source>
        <dbReference type="ARBA" id="ARBA00022741"/>
    </source>
</evidence>
<dbReference type="GO" id="GO:0016301">
    <property type="term" value="F:kinase activity"/>
    <property type="evidence" value="ECO:0007669"/>
    <property type="project" value="UniProtKB-KW"/>
</dbReference>
<dbReference type="HOGENOM" id="CLU_044237_1_0_9"/>
<dbReference type="Proteomes" id="UP000019050">
    <property type="component" value="Unassembled WGS sequence"/>
</dbReference>
<dbReference type="OrthoDB" id="9804377at2"/>
<dbReference type="GO" id="GO:0004788">
    <property type="term" value="F:thiamine diphosphokinase activity"/>
    <property type="evidence" value="ECO:0007669"/>
    <property type="project" value="UniProtKB-UniRule"/>
</dbReference>
<dbReference type="InterPro" id="IPR036759">
    <property type="entry name" value="TPK_catalytic_sf"/>
</dbReference>
<dbReference type="Pfam" id="PF04265">
    <property type="entry name" value="TPK_B1_binding"/>
    <property type="match status" value="1"/>
</dbReference>
<dbReference type="GO" id="GO:0030975">
    <property type="term" value="F:thiamine binding"/>
    <property type="evidence" value="ECO:0007669"/>
    <property type="project" value="InterPro"/>
</dbReference>
<dbReference type="Pfam" id="PF04263">
    <property type="entry name" value="TPK_catalytic"/>
    <property type="match status" value="1"/>
</dbReference>
<gene>
    <name evidence="7" type="ORF">GCWU000182_000115</name>
</gene>
<protein>
    <recommendedName>
        <fullName evidence="5">Thiamine diphosphokinase</fullName>
        <ecNumber evidence="5">2.7.6.2</ecNumber>
    </recommendedName>
</protein>
<reference evidence="7" key="1">
    <citation type="submission" date="2013-06" db="EMBL/GenBank/DDBJ databases">
        <authorList>
            <person name="Weinstock G."/>
            <person name="Sodergren E."/>
            <person name="Clifton S."/>
            <person name="Fulton L."/>
            <person name="Fulton B."/>
            <person name="Courtney L."/>
            <person name="Fronick C."/>
            <person name="Harrison M."/>
            <person name="Strong C."/>
            <person name="Farmer C."/>
            <person name="Delahaunty K."/>
            <person name="Markovic C."/>
            <person name="Hall O."/>
            <person name="Minx P."/>
            <person name="Tomlinson C."/>
            <person name="Mitreva M."/>
            <person name="Nelson J."/>
            <person name="Hou S."/>
            <person name="Wollam A."/>
            <person name="Pepin K.H."/>
            <person name="Johnson M."/>
            <person name="Bhonagiri V."/>
            <person name="Nash W.E."/>
            <person name="Warren W."/>
            <person name="Chinwalla A."/>
            <person name="Mardis E.R."/>
            <person name="Wilson R.K."/>
        </authorList>
    </citation>
    <scope>NUCLEOTIDE SEQUENCE [LARGE SCALE GENOMIC DNA]</scope>
    <source>
        <strain evidence="7">ATCC 49176</strain>
    </source>
</reference>
<evidence type="ECO:0000256" key="1">
    <source>
        <dbReference type="ARBA" id="ARBA00022679"/>
    </source>
</evidence>
<dbReference type="SMART" id="SM00983">
    <property type="entry name" value="TPK_B1_binding"/>
    <property type="match status" value="1"/>
</dbReference>
<sequence length="224" mass="24735">MATACVIVCGGGPNPALDQIENLIQAYDQVYFVGADRGALRLVKAGYVLDVALGDFDSVSEEERQVIEAHSQEFQAFPSEKDDTDGHLALDLAMNRWPEADYVALGFLGERGGRLDHFLANIWLAHQPRFQAGLSRLTLLEAHHKVRFLEPGQHVLAYEPCLYLSVISLTPVQGLTIQGAKYTLPATDYASPQSLISNEYKASQEPVEIAFESGLVMIFWVNQV</sequence>
<evidence type="ECO:0000313" key="8">
    <source>
        <dbReference type="Proteomes" id="UP000019050"/>
    </source>
</evidence>
<dbReference type="GO" id="GO:0005524">
    <property type="term" value="F:ATP binding"/>
    <property type="evidence" value="ECO:0007669"/>
    <property type="project" value="UniProtKB-KW"/>
</dbReference>
<accession>W1Q578</accession>
<dbReference type="InterPro" id="IPR007371">
    <property type="entry name" value="TPK_catalytic"/>
</dbReference>
<keyword evidence="3" id="KW-0418">Kinase</keyword>
<keyword evidence="4" id="KW-0067">ATP-binding</keyword>
<dbReference type="GO" id="GO:0009229">
    <property type="term" value="P:thiamine diphosphate biosynthetic process"/>
    <property type="evidence" value="ECO:0007669"/>
    <property type="project" value="InterPro"/>
</dbReference>
<evidence type="ECO:0000256" key="4">
    <source>
        <dbReference type="ARBA" id="ARBA00022840"/>
    </source>
</evidence>
<keyword evidence="8" id="KW-1185">Reference proteome</keyword>
<dbReference type="NCBIfam" id="TIGR01378">
    <property type="entry name" value="thi_PPkinase"/>
    <property type="match status" value="1"/>
</dbReference>
<evidence type="ECO:0000313" key="7">
    <source>
        <dbReference type="EMBL" id="ESK66428.1"/>
    </source>
</evidence>
<evidence type="ECO:0000256" key="3">
    <source>
        <dbReference type="ARBA" id="ARBA00022777"/>
    </source>
</evidence>
<evidence type="ECO:0000256" key="5">
    <source>
        <dbReference type="NCBIfam" id="TIGR01378"/>
    </source>
</evidence>
<proteinExistence type="predicted"/>
<feature type="domain" description="Thiamin pyrophosphokinase thiamin-binding" evidence="6">
    <location>
        <begin position="152"/>
        <end position="217"/>
    </location>
</feature>
<keyword evidence="2" id="KW-0547">Nucleotide-binding</keyword>
<dbReference type="InterPro" id="IPR007373">
    <property type="entry name" value="Thiamin_PyroPKinase_B1-bd"/>
</dbReference>
<organism evidence="7 8">
    <name type="scientific">Abiotrophia defectiva ATCC 49176</name>
    <dbReference type="NCBI Taxonomy" id="592010"/>
    <lineage>
        <taxon>Bacteria</taxon>
        <taxon>Bacillati</taxon>
        <taxon>Bacillota</taxon>
        <taxon>Bacilli</taxon>
        <taxon>Lactobacillales</taxon>
        <taxon>Aerococcaceae</taxon>
        <taxon>Abiotrophia</taxon>
    </lineage>
</organism>
<dbReference type="Gene3D" id="3.40.50.10240">
    <property type="entry name" value="Thiamin pyrophosphokinase, catalytic domain"/>
    <property type="match status" value="1"/>
</dbReference>
<dbReference type="PANTHER" id="PTHR41299:SF1">
    <property type="entry name" value="THIAMINE PYROPHOSPHOKINASE"/>
    <property type="match status" value="1"/>
</dbReference>
<dbReference type="eggNOG" id="COG1564">
    <property type="taxonomic scope" value="Bacteria"/>
</dbReference>
<dbReference type="InterPro" id="IPR006282">
    <property type="entry name" value="Thi_PPkinase"/>
</dbReference>
<dbReference type="PANTHER" id="PTHR41299">
    <property type="entry name" value="THIAMINE PYROPHOSPHOKINASE"/>
    <property type="match status" value="1"/>
</dbReference>
<dbReference type="GO" id="GO:0006772">
    <property type="term" value="P:thiamine metabolic process"/>
    <property type="evidence" value="ECO:0007669"/>
    <property type="project" value="UniProtKB-UniRule"/>
</dbReference>
<name>W1Q578_ABIDE</name>
<dbReference type="EMBL" id="ACIN03000001">
    <property type="protein sequence ID" value="ESK66428.1"/>
    <property type="molecule type" value="Genomic_DNA"/>
</dbReference>
<dbReference type="EC" id="2.7.6.2" evidence="5"/>